<protein>
    <submittedName>
        <fullName evidence="15">Uncharacterized protein</fullName>
    </submittedName>
</protein>
<comment type="similarity">
    <text evidence="2 10">Belongs to the aldehyde dehydrogenase family.</text>
</comment>
<dbReference type="InterPro" id="IPR016160">
    <property type="entry name" value="Ald_DH_CS_CYS"/>
</dbReference>
<evidence type="ECO:0000313" key="16">
    <source>
        <dbReference type="Proteomes" id="UP001209878"/>
    </source>
</evidence>
<sequence length="1244" mass="140912">MREREFIAWVVGHLRKSFVSGRTKKLEWRRSQLKQMLRMLDEQKDALCEAVYKDLRKSKHEVTYMEIEFLRNDVIDSINNLENWTKPIRGMGAWNYPVQLVLLPVIGAIAAGNCVVIKPSEVSEHTAQLLSDIIPLYLDKECVCVVNGGVPETTALLKEKFDYLFYTGNGTVGRIVYAAAAKHLTPVTMELGGKSPVFVDKKSDLALVARRIAWGKFINAGQTCLAPDYILCSEDVKNELVDRFRQRLTEFYGENPQKSDSYSRIINSRHFKRLQKLLQNMNVVIGGQTDESDNYIAPTIMVDVRPTDAIMQEETFGPLLPILTVADVNEAISFIKARDTPLAMYVFSKDSSVVDKMLSEISCGGVTVNDVLMHTSLCTLPFGGLGESGFGAYHGKFTFDTFTHLKSCMVRKQNLEKLMDVRCPPYTDRNIALLNWLQKKSLAQRRPLAFLPFILFGVVIVFTFRLLGIERLLPERLTKNDLCRRYPRNNYESDDEDSDDDQSPEHDYDLQCLTGKKFINKGRWTKGEDDSLKRIVEKYGTNDWKLISNHFSDRSDIQCQHRWYKVLNPELIKGPWTKEEDDKVQHLVKQYGPKRWTLISKHLKGRTGKQCRERWHNHLNPDIKKTAWTEGEDQLIYQLHKKLGNRWAEIAKYLPGRTDNAIKNHWNSTMRRKYEQEEETQKRQQHVVSAPSSTAVMPVQHAAQEYNNYAYSTPSQANSMAGLQPVRLFDSHNLSHEDNLLMHPTDSSSSITSVVDDSTSLYPAPHAPQETMPLPAWDMQDQPFVSTPQDPSKQPISVGSPQRWLVTPEGFLSPLSKCIPDMVENFISENAFSDLTTYELLCGKDVSPSVTPLKFTGINRKDSVVHSVGHRRVLAVVIPQSRTREEIRGAAKLQQQQPSVPLQQQQQQQQPEMPYVVKLPTTPVLHHEKPSMPVTPLRCIMKIEPSTPKGSPIKGLEFSPSQFLNSPGVPFCGKLTSTPVCRAPQNSTPIQNGLLNTPLLTVEDGGCTKMSRTPRIRRSILDAAPRTPTPFKNALAELEKQSGVLRSLPDTPTQLAEDLKAVIEGDNRPFASYRKSSKSGGCDSGYMTVGKRTADKENESPTRKVRKSLERKWSTPGDIQLFNSHSETLVMMPETPSKSLIGDQSIVFSPPSIIKETLCDEKSFSFNDAFTFPKSPNISAVKSCKSKAIQQIRFEETPCKPPLRFGVDWEVVACGKTRDQQELTEQARRWLSYTCTMRPRSLKL</sequence>
<comment type="subcellular location">
    <subcellularLocation>
        <location evidence="1">Nucleus</location>
    </subcellularLocation>
</comment>
<dbReference type="InterPro" id="IPR001005">
    <property type="entry name" value="SANT/Myb"/>
</dbReference>
<keyword evidence="4 10" id="KW-0560">Oxidoreductase</keyword>
<feature type="region of interest" description="Disordered" evidence="11">
    <location>
        <begin position="742"/>
        <end position="772"/>
    </location>
</feature>
<keyword evidence="3" id="KW-0677">Repeat</keyword>
<evidence type="ECO:0000259" key="14">
    <source>
        <dbReference type="PROSITE" id="PS51294"/>
    </source>
</evidence>
<dbReference type="Gene3D" id="3.40.605.10">
    <property type="entry name" value="Aldehyde Dehydrogenase, Chain A, domain 1"/>
    <property type="match status" value="2"/>
</dbReference>
<dbReference type="InterPro" id="IPR015590">
    <property type="entry name" value="Aldehyde_DH_dom"/>
</dbReference>
<dbReference type="InterPro" id="IPR017930">
    <property type="entry name" value="Myb_dom"/>
</dbReference>
<feature type="domain" description="Myb-like" evidence="13">
    <location>
        <begin position="620"/>
        <end position="670"/>
    </location>
</feature>
<evidence type="ECO:0000256" key="8">
    <source>
        <dbReference type="ARBA" id="ARBA00023242"/>
    </source>
</evidence>
<dbReference type="SMART" id="SM00717">
    <property type="entry name" value="SANT"/>
    <property type="match status" value="3"/>
</dbReference>
<feature type="domain" description="HTH myb-type" evidence="14">
    <location>
        <begin position="568"/>
        <end position="623"/>
    </location>
</feature>
<dbReference type="GO" id="GO:0005737">
    <property type="term" value="C:cytoplasm"/>
    <property type="evidence" value="ECO:0007669"/>
    <property type="project" value="TreeGrafter"/>
</dbReference>
<dbReference type="Pfam" id="PF00249">
    <property type="entry name" value="Myb_DNA-binding"/>
    <property type="match status" value="1"/>
</dbReference>
<feature type="domain" description="Myb-like" evidence="13">
    <location>
        <begin position="516"/>
        <end position="567"/>
    </location>
</feature>
<feature type="compositionally biased region" description="Low complexity" evidence="11">
    <location>
        <begin position="894"/>
        <end position="910"/>
    </location>
</feature>
<evidence type="ECO:0000256" key="9">
    <source>
        <dbReference type="PROSITE-ProRule" id="PRU10007"/>
    </source>
</evidence>
<dbReference type="InterPro" id="IPR016163">
    <property type="entry name" value="Ald_DH_C"/>
</dbReference>
<feature type="active site" evidence="9">
    <location>
        <position position="190"/>
    </location>
</feature>
<evidence type="ECO:0000259" key="13">
    <source>
        <dbReference type="PROSITE" id="PS50090"/>
    </source>
</evidence>
<accession>A0AAD9UG40</accession>
<dbReference type="Pfam" id="PF13921">
    <property type="entry name" value="Myb_DNA-bind_6"/>
    <property type="match status" value="1"/>
</dbReference>
<evidence type="ECO:0000313" key="15">
    <source>
        <dbReference type="EMBL" id="KAK2188091.1"/>
    </source>
</evidence>
<proteinExistence type="inferred from homology"/>
<organism evidence="15 16">
    <name type="scientific">Ridgeia piscesae</name>
    <name type="common">Tubeworm</name>
    <dbReference type="NCBI Taxonomy" id="27915"/>
    <lineage>
        <taxon>Eukaryota</taxon>
        <taxon>Metazoa</taxon>
        <taxon>Spiralia</taxon>
        <taxon>Lophotrochozoa</taxon>
        <taxon>Annelida</taxon>
        <taxon>Polychaeta</taxon>
        <taxon>Sedentaria</taxon>
        <taxon>Canalipalpata</taxon>
        <taxon>Sabellida</taxon>
        <taxon>Siboglinidae</taxon>
        <taxon>Ridgeia</taxon>
    </lineage>
</organism>
<dbReference type="SUPFAM" id="SSF53720">
    <property type="entry name" value="ALDH-like"/>
    <property type="match status" value="1"/>
</dbReference>
<dbReference type="Gene3D" id="1.10.10.60">
    <property type="entry name" value="Homeodomain-like"/>
    <property type="match status" value="3"/>
</dbReference>
<dbReference type="Pfam" id="PF00171">
    <property type="entry name" value="Aldedh"/>
    <property type="match status" value="1"/>
</dbReference>
<name>A0AAD9UG40_RIDPI</name>
<keyword evidence="8" id="KW-0539">Nucleus</keyword>
<dbReference type="SUPFAM" id="SSF46689">
    <property type="entry name" value="Homeodomain-like"/>
    <property type="match status" value="2"/>
</dbReference>
<dbReference type="PROSITE" id="PS00070">
    <property type="entry name" value="ALDEHYDE_DEHYDR_CYS"/>
    <property type="match status" value="1"/>
</dbReference>
<dbReference type="EMBL" id="JAODUO010000144">
    <property type="protein sequence ID" value="KAK2188091.1"/>
    <property type="molecule type" value="Genomic_DNA"/>
</dbReference>
<evidence type="ECO:0000256" key="11">
    <source>
        <dbReference type="SAM" id="MobiDB-lite"/>
    </source>
</evidence>
<feature type="domain" description="HTH myb-type" evidence="14">
    <location>
        <begin position="516"/>
        <end position="567"/>
    </location>
</feature>
<keyword evidence="12" id="KW-0812">Transmembrane</keyword>
<evidence type="ECO:0000256" key="5">
    <source>
        <dbReference type="ARBA" id="ARBA00023015"/>
    </source>
</evidence>
<dbReference type="GO" id="GO:0006081">
    <property type="term" value="P:aldehyde metabolic process"/>
    <property type="evidence" value="ECO:0007669"/>
    <property type="project" value="InterPro"/>
</dbReference>
<dbReference type="Gene3D" id="3.40.309.10">
    <property type="entry name" value="Aldehyde Dehydrogenase, Chain A, domain 2"/>
    <property type="match status" value="1"/>
</dbReference>
<keyword evidence="5" id="KW-0805">Transcription regulation</keyword>
<evidence type="ECO:0000256" key="4">
    <source>
        <dbReference type="ARBA" id="ARBA00023002"/>
    </source>
</evidence>
<dbReference type="InterPro" id="IPR029510">
    <property type="entry name" value="Ald_DH_CS_GLU"/>
</dbReference>
<evidence type="ECO:0000256" key="2">
    <source>
        <dbReference type="ARBA" id="ARBA00009986"/>
    </source>
</evidence>
<feature type="region of interest" description="Disordered" evidence="11">
    <location>
        <begin position="1073"/>
        <end position="1110"/>
    </location>
</feature>
<dbReference type="Proteomes" id="UP001209878">
    <property type="component" value="Unassembled WGS sequence"/>
</dbReference>
<dbReference type="GO" id="GO:0005634">
    <property type="term" value="C:nucleus"/>
    <property type="evidence" value="ECO:0007669"/>
    <property type="project" value="UniProtKB-SubCell"/>
</dbReference>
<feature type="compositionally biased region" description="Basic and acidic residues" evidence="11">
    <location>
        <begin position="1092"/>
        <end position="1110"/>
    </location>
</feature>
<evidence type="ECO:0000256" key="7">
    <source>
        <dbReference type="ARBA" id="ARBA00023163"/>
    </source>
</evidence>
<dbReference type="PROSITE" id="PS50090">
    <property type="entry name" value="MYB_LIKE"/>
    <property type="match status" value="3"/>
</dbReference>
<dbReference type="FunFam" id="3.40.309.10:FF:000003">
    <property type="entry name" value="Aldehyde dehydrogenase"/>
    <property type="match status" value="1"/>
</dbReference>
<feature type="compositionally biased region" description="Low complexity" evidence="11">
    <location>
        <begin position="745"/>
        <end position="760"/>
    </location>
</feature>
<dbReference type="AlphaFoldDB" id="A0AAD9UG40"/>
<keyword evidence="12" id="KW-1133">Transmembrane helix</keyword>
<evidence type="ECO:0000256" key="10">
    <source>
        <dbReference type="RuleBase" id="RU003345"/>
    </source>
</evidence>
<evidence type="ECO:0000256" key="3">
    <source>
        <dbReference type="ARBA" id="ARBA00022737"/>
    </source>
</evidence>
<dbReference type="InterPro" id="IPR009057">
    <property type="entry name" value="Homeodomain-like_sf"/>
</dbReference>
<dbReference type="GO" id="GO:0003677">
    <property type="term" value="F:DNA binding"/>
    <property type="evidence" value="ECO:0007669"/>
    <property type="project" value="UniProtKB-KW"/>
</dbReference>
<dbReference type="InterPro" id="IPR016162">
    <property type="entry name" value="Ald_DH_N"/>
</dbReference>
<evidence type="ECO:0000256" key="12">
    <source>
        <dbReference type="SAM" id="Phobius"/>
    </source>
</evidence>
<keyword evidence="6" id="KW-0238">DNA-binding</keyword>
<feature type="domain" description="Myb-like" evidence="13">
    <location>
        <begin position="568"/>
        <end position="619"/>
    </location>
</feature>
<dbReference type="PANTHER" id="PTHR43570">
    <property type="entry name" value="ALDEHYDE DEHYDROGENASE"/>
    <property type="match status" value="1"/>
</dbReference>
<dbReference type="PROSITE" id="PS00687">
    <property type="entry name" value="ALDEHYDE_DEHYDR_GLU"/>
    <property type="match status" value="1"/>
</dbReference>
<dbReference type="InterPro" id="IPR015395">
    <property type="entry name" value="C-myb_C"/>
</dbReference>
<dbReference type="Pfam" id="PF09316">
    <property type="entry name" value="Cmyb_C"/>
    <property type="match status" value="1"/>
</dbReference>
<keyword evidence="12" id="KW-0472">Membrane</keyword>
<dbReference type="FunFam" id="1.10.10.60:FF:000010">
    <property type="entry name" value="Transcriptional activator Myb isoform A"/>
    <property type="match status" value="1"/>
</dbReference>
<comment type="caution">
    <text evidence="15">The sequence shown here is derived from an EMBL/GenBank/DDBJ whole genome shotgun (WGS) entry which is preliminary data.</text>
</comment>
<dbReference type="CDD" id="cd00167">
    <property type="entry name" value="SANT"/>
    <property type="match status" value="3"/>
</dbReference>
<evidence type="ECO:0000256" key="1">
    <source>
        <dbReference type="ARBA" id="ARBA00004123"/>
    </source>
</evidence>
<feature type="transmembrane region" description="Helical" evidence="12">
    <location>
        <begin position="448"/>
        <end position="467"/>
    </location>
</feature>
<dbReference type="PANTHER" id="PTHR43570:SF16">
    <property type="entry name" value="ALDEHYDE DEHYDROGENASE TYPE III, ISOFORM Q"/>
    <property type="match status" value="1"/>
</dbReference>
<dbReference type="InterPro" id="IPR016161">
    <property type="entry name" value="Ald_DH/histidinol_DH"/>
</dbReference>
<feature type="domain" description="HTH myb-type" evidence="14">
    <location>
        <begin position="624"/>
        <end position="674"/>
    </location>
</feature>
<dbReference type="InterPro" id="IPR012394">
    <property type="entry name" value="Aldehyde_DH_NAD(P)"/>
</dbReference>
<keyword evidence="7" id="KW-0804">Transcription</keyword>
<dbReference type="PROSITE" id="PS51294">
    <property type="entry name" value="HTH_MYB"/>
    <property type="match status" value="3"/>
</dbReference>
<dbReference type="FunFam" id="1.10.10.60:FF:000016">
    <property type="entry name" value="Transcriptional activator Myb isoform A"/>
    <property type="match status" value="1"/>
</dbReference>
<keyword evidence="16" id="KW-1185">Reference proteome</keyword>
<feature type="region of interest" description="Disordered" evidence="11">
    <location>
        <begin position="888"/>
        <end position="910"/>
    </location>
</feature>
<evidence type="ECO:0000256" key="6">
    <source>
        <dbReference type="ARBA" id="ARBA00023125"/>
    </source>
</evidence>
<reference evidence="15" key="1">
    <citation type="journal article" date="2023" name="Mol. Biol. Evol.">
        <title>Third-Generation Sequencing Reveals the Adaptive Role of the Epigenome in Three Deep-Sea Polychaetes.</title>
        <authorList>
            <person name="Perez M."/>
            <person name="Aroh O."/>
            <person name="Sun Y."/>
            <person name="Lan Y."/>
            <person name="Juniper S.K."/>
            <person name="Young C.R."/>
            <person name="Angers B."/>
            <person name="Qian P.Y."/>
        </authorList>
    </citation>
    <scope>NUCLEOTIDE SEQUENCE</scope>
    <source>
        <strain evidence="15">R07B-5</strain>
    </source>
</reference>
<gene>
    <name evidence="15" type="ORF">NP493_144g04007</name>
</gene>
<dbReference type="GO" id="GO:0004029">
    <property type="term" value="F:aldehyde dehydrogenase (NAD+) activity"/>
    <property type="evidence" value="ECO:0007669"/>
    <property type="project" value="TreeGrafter"/>
</dbReference>